<evidence type="ECO:0000313" key="2">
    <source>
        <dbReference type="EMBL" id="MBB6127350.1"/>
    </source>
</evidence>
<dbReference type="AlphaFoldDB" id="A0A1N6V7U6"/>
<accession>A0A1N6V7U6</accession>
<keyword evidence="3" id="KW-1185">Reference proteome</keyword>
<dbReference type="EMBL" id="JACHCB010000003">
    <property type="protein sequence ID" value="MBB6109055.1"/>
    <property type="molecule type" value="Genomic_DNA"/>
</dbReference>
<evidence type="ECO:0000313" key="3">
    <source>
        <dbReference type="Proteomes" id="UP000541583"/>
    </source>
</evidence>
<dbReference type="Proteomes" id="UP000541583">
    <property type="component" value="Unassembled WGS sequence"/>
</dbReference>
<dbReference type="Proteomes" id="UP000548326">
    <property type="component" value="Unassembled WGS sequence"/>
</dbReference>
<comment type="caution">
    <text evidence="2">The sequence shown here is derived from an EMBL/GenBank/DDBJ whole genome shotgun (WGS) entry which is preliminary data.</text>
</comment>
<protein>
    <submittedName>
        <fullName evidence="2">Uncharacterized protein</fullName>
    </submittedName>
</protein>
<name>A0A1N6V7U6_9SPHI</name>
<gene>
    <name evidence="2" type="ORF">HDF22_001456</name>
    <name evidence="1" type="ORF">HDF23_001798</name>
</gene>
<evidence type="ECO:0000313" key="4">
    <source>
        <dbReference type="Proteomes" id="UP000548326"/>
    </source>
</evidence>
<reference evidence="3 4" key="1">
    <citation type="submission" date="2020-08" db="EMBL/GenBank/DDBJ databases">
        <title>Genomic Encyclopedia of Type Strains, Phase IV (KMG-V): Genome sequencing to study the core and pangenomes of soil and plant-associated prokaryotes.</title>
        <authorList>
            <person name="Whitman W."/>
        </authorList>
    </citation>
    <scope>NUCLEOTIDE SEQUENCE [LARGE SCALE GENOMIC DNA]</scope>
    <source>
        <strain evidence="1 3">ANJLi2</strain>
        <strain evidence="2 4">MP601</strain>
    </source>
</reference>
<evidence type="ECO:0000313" key="1">
    <source>
        <dbReference type="EMBL" id="MBB6109055.1"/>
    </source>
</evidence>
<organism evidence="2 4">
    <name type="scientific">Mucilaginibacter lappiensis</name>
    <dbReference type="NCBI Taxonomy" id="354630"/>
    <lineage>
        <taxon>Bacteria</taxon>
        <taxon>Pseudomonadati</taxon>
        <taxon>Bacteroidota</taxon>
        <taxon>Sphingobacteriia</taxon>
        <taxon>Sphingobacteriales</taxon>
        <taxon>Sphingobacteriaceae</taxon>
        <taxon>Mucilaginibacter</taxon>
    </lineage>
</organism>
<proteinExistence type="predicted"/>
<dbReference type="EMBL" id="JACHCA010000003">
    <property type="protein sequence ID" value="MBB6127350.1"/>
    <property type="molecule type" value="Genomic_DNA"/>
</dbReference>
<sequence length="33" mass="3597">MSQILSFGLLAIGVLLLMAHFIDIKNSSKNHGK</sequence>